<protein>
    <submittedName>
        <fullName evidence="1">Uncharacterized protein</fullName>
    </submittedName>
</protein>
<reference evidence="1" key="1">
    <citation type="submission" date="2014-09" db="EMBL/GenBank/DDBJ databases">
        <authorList>
            <person name="Magalhaes I.L.F."/>
            <person name="Oliveira U."/>
            <person name="Santos F.R."/>
            <person name="Vidigal T.H.D.A."/>
            <person name="Brescovit A.D."/>
            <person name="Santos A.J."/>
        </authorList>
    </citation>
    <scope>NUCLEOTIDE SEQUENCE</scope>
    <source>
        <tissue evidence="1">Shoot tissue taken approximately 20 cm above the soil surface</tissue>
    </source>
</reference>
<evidence type="ECO:0000313" key="1">
    <source>
        <dbReference type="EMBL" id="JAD69106.1"/>
    </source>
</evidence>
<organism evidence="1">
    <name type="scientific">Arundo donax</name>
    <name type="common">Giant reed</name>
    <name type="synonym">Donax arundinaceus</name>
    <dbReference type="NCBI Taxonomy" id="35708"/>
    <lineage>
        <taxon>Eukaryota</taxon>
        <taxon>Viridiplantae</taxon>
        <taxon>Streptophyta</taxon>
        <taxon>Embryophyta</taxon>
        <taxon>Tracheophyta</taxon>
        <taxon>Spermatophyta</taxon>
        <taxon>Magnoliopsida</taxon>
        <taxon>Liliopsida</taxon>
        <taxon>Poales</taxon>
        <taxon>Poaceae</taxon>
        <taxon>PACMAD clade</taxon>
        <taxon>Arundinoideae</taxon>
        <taxon>Arundineae</taxon>
        <taxon>Arundo</taxon>
    </lineage>
</organism>
<dbReference type="EMBL" id="GBRH01228789">
    <property type="protein sequence ID" value="JAD69106.1"/>
    <property type="molecule type" value="Transcribed_RNA"/>
</dbReference>
<name>A0A0A9C0Q3_ARUDO</name>
<accession>A0A0A9C0Q3</accession>
<proteinExistence type="predicted"/>
<dbReference type="AlphaFoldDB" id="A0A0A9C0Q3"/>
<reference evidence="1" key="2">
    <citation type="journal article" date="2015" name="Data Brief">
        <title>Shoot transcriptome of the giant reed, Arundo donax.</title>
        <authorList>
            <person name="Barrero R.A."/>
            <person name="Guerrero F.D."/>
            <person name="Moolhuijzen P."/>
            <person name="Goolsby J.A."/>
            <person name="Tidwell J."/>
            <person name="Bellgard S.E."/>
            <person name="Bellgard M.I."/>
        </authorList>
    </citation>
    <scope>NUCLEOTIDE SEQUENCE</scope>
    <source>
        <tissue evidence="1">Shoot tissue taken approximately 20 cm above the soil surface</tissue>
    </source>
</reference>
<sequence>MELQILRSAGNDKYFSLTNGRHGQRGLMLGRYSYTQRKMVH</sequence>